<feature type="non-terminal residue" evidence="3">
    <location>
        <position position="311"/>
    </location>
</feature>
<feature type="compositionally biased region" description="Low complexity" evidence="2">
    <location>
        <begin position="24"/>
        <end position="35"/>
    </location>
</feature>
<evidence type="ECO:0000313" key="3">
    <source>
        <dbReference type="EMBL" id="JAP88699.1"/>
    </source>
</evidence>
<dbReference type="EMBL" id="GDID01007907">
    <property type="protein sequence ID" value="JAP88699.1"/>
    <property type="molecule type" value="Transcribed_RNA"/>
</dbReference>
<proteinExistence type="predicted"/>
<feature type="region of interest" description="Disordered" evidence="2">
    <location>
        <begin position="21"/>
        <end position="60"/>
    </location>
</feature>
<sequence>FPKNKLQDIESRIQKLNEEIEFNKQQQQKTRQQTQNSHRKVQESPIRQNDIQKDDSHKDLSKAELQKIPFKNATVSPIQQQCILCENKLQTINALQMQIELLNTQAAKKNKVIEQLNVEKAEYLKVNEELQLQLKMIQAQHEILLENTEGMLDNDQDDKIQNVLKLQPILNELDMDLETNSYSKTVEAIFDAVKERLNDLSTAQELIEAQENQITSLYKQLYELEQKTKSNTIEQMAQHELSKVEEQLTNSTALFSNEIQKNKDNTKIKTLELQNAEQAILIDKMLKLMNVENVEQVRQLLEVLETGEEEQ</sequence>
<feature type="compositionally biased region" description="Basic and acidic residues" evidence="2">
    <location>
        <begin position="50"/>
        <end position="60"/>
    </location>
</feature>
<gene>
    <name evidence="3" type="ORF">TPC1_31806</name>
</gene>
<keyword evidence="1" id="KW-0175">Coiled coil</keyword>
<evidence type="ECO:0000256" key="1">
    <source>
        <dbReference type="SAM" id="Coils"/>
    </source>
</evidence>
<feature type="non-terminal residue" evidence="3">
    <location>
        <position position="1"/>
    </location>
</feature>
<organism evidence="3">
    <name type="scientific">Trepomonas sp. PC1</name>
    <dbReference type="NCBI Taxonomy" id="1076344"/>
    <lineage>
        <taxon>Eukaryota</taxon>
        <taxon>Metamonada</taxon>
        <taxon>Diplomonadida</taxon>
        <taxon>Hexamitidae</taxon>
        <taxon>Hexamitinae</taxon>
        <taxon>Trepomonas</taxon>
    </lineage>
</organism>
<reference evidence="3" key="1">
    <citation type="submission" date="2015-07" db="EMBL/GenBank/DDBJ databases">
        <title>Adaptation to a free-living lifestyle via gene acquisitions in the diplomonad Trepomonas sp. PC1.</title>
        <authorList>
            <person name="Xu F."/>
            <person name="Jerlstrom-Hultqvist J."/>
            <person name="Kolisko M."/>
            <person name="Simpson A.G.B."/>
            <person name="Roger A.J."/>
            <person name="Svard S.G."/>
            <person name="Andersson J.O."/>
        </authorList>
    </citation>
    <scope>NUCLEOTIDE SEQUENCE</scope>
    <source>
        <strain evidence="3">PC1</strain>
    </source>
</reference>
<dbReference type="AlphaFoldDB" id="A0A146JZ72"/>
<evidence type="ECO:0000256" key="2">
    <source>
        <dbReference type="SAM" id="MobiDB-lite"/>
    </source>
</evidence>
<feature type="coiled-coil region" evidence="1">
    <location>
        <begin position="193"/>
        <end position="227"/>
    </location>
</feature>
<name>A0A146JZ72_9EUKA</name>
<protein>
    <submittedName>
        <fullName evidence="3">Uncharacterized protein</fullName>
    </submittedName>
</protein>
<feature type="coiled-coil region" evidence="1">
    <location>
        <begin position="85"/>
        <end position="147"/>
    </location>
</feature>
<accession>A0A146JZ72</accession>